<gene>
    <name evidence="1" type="ORF">TSAR_015231</name>
</gene>
<accession>A0A232EDX9</accession>
<comment type="caution">
    <text evidence="1">The sequence shown here is derived from an EMBL/GenBank/DDBJ whole genome shotgun (WGS) entry which is preliminary data.</text>
</comment>
<reference evidence="1 2" key="1">
    <citation type="journal article" date="2017" name="Curr. Biol.">
        <title>The Evolution of Venom by Co-option of Single-Copy Genes.</title>
        <authorList>
            <person name="Martinson E.O."/>
            <person name="Mrinalini"/>
            <person name="Kelkar Y.D."/>
            <person name="Chang C.H."/>
            <person name="Werren J.H."/>
        </authorList>
    </citation>
    <scope>NUCLEOTIDE SEQUENCE [LARGE SCALE GENOMIC DNA]</scope>
    <source>
        <strain evidence="1 2">Alberta</strain>
        <tissue evidence="1">Whole body</tissue>
    </source>
</reference>
<dbReference type="EMBL" id="NNAY01005885">
    <property type="protein sequence ID" value="OXU16528.1"/>
    <property type="molecule type" value="Genomic_DNA"/>
</dbReference>
<name>A0A232EDX9_9HYME</name>
<organism evidence="1 2">
    <name type="scientific">Trichomalopsis sarcophagae</name>
    <dbReference type="NCBI Taxonomy" id="543379"/>
    <lineage>
        <taxon>Eukaryota</taxon>
        <taxon>Metazoa</taxon>
        <taxon>Ecdysozoa</taxon>
        <taxon>Arthropoda</taxon>
        <taxon>Hexapoda</taxon>
        <taxon>Insecta</taxon>
        <taxon>Pterygota</taxon>
        <taxon>Neoptera</taxon>
        <taxon>Endopterygota</taxon>
        <taxon>Hymenoptera</taxon>
        <taxon>Apocrita</taxon>
        <taxon>Proctotrupomorpha</taxon>
        <taxon>Chalcidoidea</taxon>
        <taxon>Pteromalidae</taxon>
        <taxon>Pteromalinae</taxon>
        <taxon>Trichomalopsis</taxon>
    </lineage>
</organism>
<dbReference type="AlphaFoldDB" id="A0A232EDX9"/>
<keyword evidence="2" id="KW-1185">Reference proteome</keyword>
<evidence type="ECO:0000313" key="2">
    <source>
        <dbReference type="Proteomes" id="UP000215335"/>
    </source>
</evidence>
<evidence type="ECO:0000313" key="1">
    <source>
        <dbReference type="EMBL" id="OXU16528.1"/>
    </source>
</evidence>
<protein>
    <submittedName>
        <fullName evidence="1">Uncharacterized protein</fullName>
    </submittedName>
</protein>
<proteinExistence type="predicted"/>
<dbReference type="Proteomes" id="UP000215335">
    <property type="component" value="Unassembled WGS sequence"/>
</dbReference>
<sequence length="73" mass="8462">MRIVNSNGHNDYSNGIEWFRKYFTPSRTRCTFDIIERYFGSEEKDSKITPSVDSQGQQFQFPTVGIVSGLYSK</sequence>